<feature type="transmembrane region" description="Helical" evidence="6">
    <location>
        <begin position="219"/>
        <end position="239"/>
    </location>
</feature>
<name>A0AA86IV95_9ENTR</name>
<dbReference type="GO" id="GO:0005886">
    <property type="term" value="C:plasma membrane"/>
    <property type="evidence" value="ECO:0007669"/>
    <property type="project" value="UniProtKB-SubCell"/>
</dbReference>
<feature type="transmembrane region" description="Helical" evidence="6">
    <location>
        <begin position="291"/>
        <end position="315"/>
    </location>
</feature>
<dbReference type="CDD" id="cd13125">
    <property type="entry name" value="MATE_like_10"/>
    <property type="match status" value="1"/>
</dbReference>
<dbReference type="PANTHER" id="PTHR30250">
    <property type="entry name" value="PST FAMILY PREDICTED COLANIC ACID TRANSPORTER"/>
    <property type="match status" value="1"/>
</dbReference>
<organism evidence="7 8">
    <name type="scientific">Enterobacter kobei</name>
    <dbReference type="NCBI Taxonomy" id="208224"/>
    <lineage>
        <taxon>Bacteria</taxon>
        <taxon>Pseudomonadati</taxon>
        <taxon>Pseudomonadota</taxon>
        <taxon>Gammaproteobacteria</taxon>
        <taxon>Enterobacterales</taxon>
        <taxon>Enterobacteriaceae</taxon>
        <taxon>Enterobacter</taxon>
        <taxon>Enterobacter cloacae complex</taxon>
    </lineage>
</organism>
<evidence type="ECO:0000256" key="6">
    <source>
        <dbReference type="SAM" id="Phobius"/>
    </source>
</evidence>
<dbReference type="AlphaFoldDB" id="A0AA86IV95"/>
<feature type="transmembrane region" description="Helical" evidence="6">
    <location>
        <begin position="259"/>
        <end position="279"/>
    </location>
</feature>
<evidence type="ECO:0000256" key="2">
    <source>
        <dbReference type="ARBA" id="ARBA00022475"/>
    </source>
</evidence>
<protein>
    <submittedName>
        <fullName evidence="7">LPS biosynthesis protein</fullName>
    </submittedName>
</protein>
<keyword evidence="4 6" id="KW-1133">Transmembrane helix</keyword>
<keyword evidence="2" id="KW-1003">Cell membrane</keyword>
<keyword evidence="3 6" id="KW-0812">Transmembrane</keyword>
<dbReference type="EMBL" id="AP024590">
    <property type="protein sequence ID" value="BCU54947.1"/>
    <property type="molecule type" value="Genomic_DNA"/>
</dbReference>
<reference evidence="7" key="1">
    <citation type="submission" date="2021-04" db="EMBL/GenBank/DDBJ databases">
        <title>Difference and commonality of drug resistance evolution in various bacteria. and drug sensitivity profiles.</title>
        <authorList>
            <person name="Maeda T."/>
            <person name="Shibai A."/>
            <person name="Kawada K."/>
            <person name="Kotani H."/>
            <person name="Tarusawa Y."/>
            <person name="Tanabe K."/>
            <person name="Furusawa C."/>
        </authorList>
    </citation>
    <scope>NUCLEOTIDE SEQUENCE</scope>
    <source>
        <strain evidence="7">JCM 8580</strain>
    </source>
</reference>
<dbReference type="InterPro" id="IPR002797">
    <property type="entry name" value="Polysacc_synth"/>
</dbReference>
<evidence type="ECO:0000256" key="4">
    <source>
        <dbReference type="ARBA" id="ARBA00022989"/>
    </source>
</evidence>
<feature type="transmembrane region" description="Helical" evidence="6">
    <location>
        <begin position="335"/>
        <end position="354"/>
    </location>
</feature>
<feature type="transmembrane region" description="Helical" evidence="6">
    <location>
        <begin position="176"/>
        <end position="198"/>
    </location>
</feature>
<feature type="transmembrane region" description="Helical" evidence="6">
    <location>
        <begin position="85"/>
        <end position="104"/>
    </location>
</feature>
<feature type="transmembrane region" description="Helical" evidence="6">
    <location>
        <begin position="150"/>
        <end position="170"/>
    </location>
</feature>
<dbReference type="Pfam" id="PF01943">
    <property type="entry name" value="Polysacc_synt"/>
    <property type="match status" value="1"/>
</dbReference>
<feature type="transmembrane region" description="Helical" evidence="6">
    <location>
        <begin position="366"/>
        <end position="388"/>
    </location>
</feature>
<evidence type="ECO:0000256" key="3">
    <source>
        <dbReference type="ARBA" id="ARBA00022692"/>
    </source>
</evidence>
<gene>
    <name evidence="7" type="ORF">ENKO_15410</name>
</gene>
<dbReference type="PANTHER" id="PTHR30250:SF30">
    <property type="entry name" value="LIPID III FLIPPASE"/>
    <property type="match status" value="1"/>
</dbReference>
<dbReference type="InterPro" id="IPR050833">
    <property type="entry name" value="Poly_Biosynth_Transport"/>
</dbReference>
<feature type="transmembrane region" description="Helical" evidence="6">
    <location>
        <begin position="394"/>
        <end position="411"/>
    </location>
</feature>
<comment type="subcellular location">
    <subcellularLocation>
        <location evidence="1">Cell membrane</location>
        <topology evidence="1">Multi-pass membrane protein</topology>
    </subcellularLocation>
</comment>
<keyword evidence="5 6" id="KW-0472">Membrane</keyword>
<dbReference type="Proteomes" id="UP000682928">
    <property type="component" value="Chromosome"/>
</dbReference>
<proteinExistence type="predicted"/>
<dbReference type="InterPro" id="IPR044550">
    <property type="entry name" value="WzxE"/>
</dbReference>
<accession>A0AA86IV95</accession>
<evidence type="ECO:0000313" key="8">
    <source>
        <dbReference type="Proteomes" id="UP000682928"/>
    </source>
</evidence>
<evidence type="ECO:0000313" key="7">
    <source>
        <dbReference type="EMBL" id="BCU54947.1"/>
    </source>
</evidence>
<sequence length="416" mass="46535">MKKLLKVTASTGVLTLAKMAMGFVIAKVVAIYTGPSGMALLGQIQGVVTALNGIVNAPVSNGIVRYTSENSKDGINSCSPWWRASLIWVFVVFLILFPLAVIFSDNFAGNFFGNVKYAWVIILTVLLLPISAMGTLFLSIINGFQNHKRFITLNFLSVFISSVIMILLIIQYSIQGAIIAASIQTALIGIIVLIVNLNQQWFKIKYFFGHIQFSVFKDIGKYFLMAIVSALVMPISLLITRNILVQYVGWDGAGIWQAVWKISEVYLGVITIALSTYYLPRLSQLKDIKSIMAEVTSTTKVIVPFIILIAFIVYFSRDILIEILFTEDFKDGRDLFAVQLCGDVVKIIAWLYAFPMLSRCAVKWYVFTELFFGAAFITLSYLLIPKFFLHGANYAYLASYFLYGLLVVTNVKRFSV</sequence>
<evidence type="ECO:0000256" key="5">
    <source>
        <dbReference type="ARBA" id="ARBA00023136"/>
    </source>
</evidence>
<feature type="transmembrane region" description="Helical" evidence="6">
    <location>
        <begin position="116"/>
        <end position="138"/>
    </location>
</feature>
<dbReference type="RefSeq" id="WP_088219098.1">
    <property type="nucleotide sequence ID" value="NZ_AP024590.1"/>
</dbReference>
<evidence type="ECO:0000256" key="1">
    <source>
        <dbReference type="ARBA" id="ARBA00004651"/>
    </source>
</evidence>
<dbReference type="GO" id="GO:0009246">
    <property type="term" value="P:enterobacterial common antigen biosynthetic process"/>
    <property type="evidence" value="ECO:0007669"/>
    <property type="project" value="InterPro"/>
</dbReference>
<feature type="transmembrane region" description="Helical" evidence="6">
    <location>
        <begin position="42"/>
        <end position="64"/>
    </location>
</feature>